<evidence type="ECO:0000313" key="1">
    <source>
        <dbReference type="EMBL" id="SER28500.1"/>
    </source>
</evidence>
<reference evidence="1 2" key="1">
    <citation type="submission" date="2016-10" db="EMBL/GenBank/DDBJ databases">
        <authorList>
            <person name="de Groot N.N."/>
        </authorList>
    </citation>
    <scope>NUCLEOTIDE SEQUENCE [LARGE SCALE GENOMIC DNA]</scope>
    <source>
        <strain evidence="1 2">A52C2</strain>
    </source>
</reference>
<dbReference type="RefSeq" id="WP_092498594.1">
    <property type="nucleotide sequence ID" value="NZ_FOFG01000014.1"/>
</dbReference>
<accession>A0A1H9MXQ9</accession>
<evidence type="ECO:0000313" key="2">
    <source>
        <dbReference type="Proteomes" id="UP000199647"/>
    </source>
</evidence>
<organism evidence="1 2">
    <name type="scientific">Faunimonas pinastri</name>
    <dbReference type="NCBI Taxonomy" id="1855383"/>
    <lineage>
        <taxon>Bacteria</taxon>
        <taxon>Pseudomonadati</taxon>
        <taxon>Pseudomonadota</taxon>
        <taxon>Alphaproteobacteria</taxon>
        <taxon>Hyphomicrobiales</taxon>
        <taxon>Afifellaceae</taxon>
        <taxon>Faunimonas</taxon>
    </lineage>
</organism>
<keyword evidence="2" id="KW-1185">Reference proteome</keyword>
<dbReference type="Proteomes" id="UP000199647">
    <property type="component" value="Unassembled WGS sequence"/>
</dbReference>
<protein>
    <submittedName>
        <fullName evidence="1">Uncharacterized protein</fullName>
    </submittedName>
</protein>
<dbReference type="STRING" id="1855383.SAMN05216548_114100"/>
<proteinExistence type="predicted"/>
<sequence>MNAQSKISGEFSFELPQLELLAEVLGSFAQAADDLQLHKFENVDNEVVLPLGRTLVLIDQARANLANLEKIANSAKHRRLVFDILKARAFDIYNASVEQDEGEQAAGDEPKVDAAQASSDTADTCGEGCTCGEPVSVSDKTQELAATFAAAGVPAEVTADMAAKVIKRFPDAGEIKVINVGVL</sequence>
<name>A0A1H9MXQ9_9HYPH</name>
<gene>
    <name evidence="1" type="ORF">SAMN05216548_114100</name>
</gene>
<dbReference type="EMBL" id="FOFG01000014">
    <property type="protein sequence ID" value="SER28500.1"/>
    <property type="molecule type" value="Genomic_DNA"/>
</dbReference>
<dbReference type="AlphaFoldDB" id="A0A1H9MXQ9"/>